<evidence type="ECO:0000313" key="2">
    <source>
        <dbReference type="Proteomes" id="UP001459277"/>
    </source>
</evidence>
<name>A0AAW2BJM9_9ROSI</name>
<dbReference type="EMBL" id="JAZDWU010000011">
    <property type="protein sequence ID" value="KAK9985962.1"/>
    <property type="molecule type" value="Genomic_DNA"/>
</dbReference>
<proteinExistence type="predicted"/>
<evidence type="ECO:0000313" key="1">
    <source>
        <dbReference type="EMBL" id="KAK9985962.1"/>
    </source>
</evidence>
<comment type="caution">
    <text evidence="1">The sequence shown here is derived from an EMBL/GenBank/DDBJ whole genome shotgun (WGS) entry which is preliminary data.</text>
</comment>
<reference evidence="1 2" key="1">
    <citation type="submission" date="2024-01" db="EMBL/GenBank/DDBJ databases">
        <title>A telomere-to-telomere, gap-free genome of sweet tea (Lithocarpus litseifolius).</title>
        <authorList>
            <person name="Zhou J."/>
        </authorList>
    </citation>
    <scope>NUCLEOTIDE SEQUENCE [LARGE SCALE GENOMIC DNA]</scope>
    <source>
        <strain evidence="1">Zhou-2022a</strain>
        <tissue evidence="1">Leaf</tissue>
    </source>
</reference>
<protein>
    <submittedName>
        <fullName evidence="1">Uncharacterized protein</fullName>
    </submittedName>
</protein>
<dbReference type="Proteomes" id="UP001459277">
    <property type="component" value="Unassembled WGS sequence"/>
</dbReference>
<dbReference type="AlphaFoldDB" id="A0AAW2BJM9"/>
<organism evidence="1 2">
    <name type="scientific">Lithocarpus litseifolius</name>
    <dbReference type="NCBI Taxonomy" id="425828"/>
    <lineage>
        <taxon>Eukaryota</taxon>
        <taxon>Viridiplantae</taxon>
        <taxon>Streptophyta</taxon>
        <taxon>Embryophyta</taxon>
        <taxon>Tracheophyta</taxon>
        <taxon>Spermatophyta</taxon>
        <taxon>Magnoliopsida</taxon>
        <taxon>eudicotyledons</taxon>
        <taxon>Gunneridae</taxon>
        <taxon>Pentapetalae</taxon>
        <taxon>rosids</taxon>
        <taxon>fabids</taxon>
        <taxon>Fagales</taxon>
        <taxon>Fagaceae</taxon>
        <taxon>Lithocarpus</taxon>
    </lineage>
</organism>
<keyword evidence="2" id="KW-1185">Reference proteome</keyword>
<accession>A0AAW2BJM9</accession>
<gene>
    <name evidence="1" type="ORF">SO802_030913</name>
</gene>
<sequence length="113" mass="13784">MKQNQLQQLQDSIGTREDVRRERVYREELEELLNSKELMWAQKARTNWFLHGDRNTRYFQTVVRQRRSKNRILQLKDDHGHFTDNHKEIEQIFLDSFKRSYSCNSNLTVESII</sequence>